<keyword evidence="3" id="KW-1185">Reference proteome</keyword>
<gene>
    <name evidence="2" type="ORF">GA0070616_3710</name>
</gene>
<keyword evidence="1" id="KW-0812">Transmembrane</keyword>
<dbReference type="EMBL" id="FMHT01000003">
    <property type="protein sequence ID" value="SCL28526.1"/>
    <property type="molecule type" value="Genomic_DNA"/>
</dbReference>
<feature type="transmembrane region" description="Helical" evidence="1">
    <location>
        <begin position="133"/>
        <end position="158"/>
    </location>
</feature>
<evidence type="ECO:0000256" key="1">
    <source>
        <dbReference type="SAM" id="Phobius"/>
    </source>
</evidence>
<dbReference type="OrthoDB" id="3399668at2"/>
<accession>A0A1C6SGC0</accession>
<keyword evidence="1" id="KW-0472">Membrane</keyword>
<dbReference type="STRING" id="145857.GA0070616_3710"/>
<name>A0A1C6SGC0_9ACTN</name>
<keyword evidence="1" id="KW-1133">Transmembrane helix</keyword>
<evidence type="ECO:0000313" key="2">
    <source>
        <dbReference type="EMBL" id="SCL28526.1"/>
    </source>
</evidence>
<dbReference type="AlphaFoldDB" id="A0A1C6SGC0"/>
<sequence length="162" mass="17410">MSYPPPPHAYPQPHPVAPLAAYPYPVAPPPGHAVLVVSVNRGPYIVPVPTTSRFKIDRREVPIPGAGTWHVAVPAGPHDVRYTDFTGMPLITTTLHAHPGAVHHLSFDFGRWRNRVRDGRGVDVTSFGLWSNYTIMLVTLAVVGVLCCGGFGLFAVLAGTSS</sequence>
<proteinExistence type="predicted"/>
<organism evidence="2 3">
    <name type="scientific">Micromonospora nigra</name>
    <dbReference type="NCBI Taxonomy" id="145857"/>
    <lineage>
        <taxon>Bacteria</taxon>
        <taxon>Bacillati</taxon>
        <taxon>Actinomycetota</taxon>
        <taxon>Actinomycetes</taxon>
        <taxon>Micromonosporales</taxon>
        <taxon>Micromonosporaceae</taxon>
        <taxon>Micromonospora</taxon>
    </lineage>
</organism>
<evidence type="ECO:0000313" key="3">
    <source>
        <dbReference type="Proteomes" id="UP000199699"/>
    </source>
</evidence>
<protein>
    <submittedName>
        <fullName evidence="2">Uncharacterized protein</fullName>
    </submittedName>
</protein>
<dbReference type="Proteomes" id="UP000199699">
    <property type="component" value="Unassembled WGS sequence"/>
</dbReference>
<dbReference type="RefSeq" id="WP_091084065.1">
    <property type="nucleotide sequence ID" value="NZ_FMHT01000003.1"/>
</dbReference>
<reference evidence="2 3" key="1">
    <citation type="submission" date="2016-06" db="EMBL/GenBank/DDBJ databases">
        <authorList>
            <person name="Kjaerup R.B."/>
            <person name="Dalgaard T.S."/>
            <person name="Juul-Madsen H.R."/>
        </authorList>
    </citation>
    <scope>NUCLEOTIDE SEQUENCE [LARGE SCALE GENOMIC DNA]</scope>
    <source>
        <strain evidence="2 3">DSM 43818</strain>
    </source>
</reference>